<dbReference type="PRINTS" id="PR00380">
    <property type="entry name" value="KINESINHEAVY"/>
</dbReference>
<feature type="coiled-coil region" evidence="11">
    <location>
        <begin position="324"/>
        <end position="358"/>
    </location>
</feature>
<dbReference type="PANTHER" id="PTHR47968:SF68">
    <property type="entry name" value="KINESIN-LIKE PROTEIN"/>
    <property type="match status" value="1"/>
</dbReference>
<evidence type="ECO:0000256" key="4">
    <source>
        <dbReference type="ARBA" id="ARBA00022741"/>
    </source>
</evidence>
<dbReference type="CDD" id="cd23649">
    <property type="entry name" value="Khc_CBD_cc"/>
    <property type="match status" value="1"/>
</dbReference>
<dbReference type="InterPro" id="IPR027417">
    <property type="entry name" value="P-loop_NTPase"/>
</dbReference>
<evidence type="ECO:0000313" key="16">
    <source>
        <dbReference type="Proteomes" id="UP001501920"/>
    </source>
</evidence>
<dbReference type="GO" id="GO:1904115">
    <property type="term" value="C:axon cytoplasm"/>
    <property type="evidence" value="ECO:0007669"/>
    <property type="project" value="GOC"/>
</dbReference>
<dbReference type="InterPro" id="IPR027640">
    <property type="entry name" value="Kinesin-like_fam"/>
</dbReference>
<dbReference type="GeneTree" id="ENSGT00940000154801"/>
<comment type="similarity">
    <text evidence="9 10">Belongs to the TRAFAC class myosin-kinesin ATPase superfamily. Kinesin family.</text>
</comment>
<keyword evidence="4 9" id="KW-0547">Nucleotide-binding</keyword>
<organism evidence="15 16">
    <name type="scientific">Pygocentrus nattereri</name>
    <name type="common">Red-bellied piranha</name>
    <dbReference type="NCBI Taxonomy" id="42514"/>
    <lineage>
        <taxon>Eukaryota</taxon>
        <taxon>Metazoa</taxon>
        <taxon>Chordata</taxon>
        <taxon>Craniata</taxon>
        <taxon>Vertebrata</taxon>
        <taxon>Euteleostomi</taxon>
        <taxon>Actinopterygii</taxon>
        <taxon>Neopterygii</taxon>
        <taxon>Teleostei</taxon>
        <taxon>Ostariophysi</taxon>
        <taxon>Characiformes</taxon>
        <taxon>Characoidei</taxon>
        <taxon>Pygocentrus</taxon>
    </lineage>
</organism>
<dbReference type="InterPro" id="IPR059182">
    <property type="entry name" value="Khc_C"/>
</dbReference>
<keyword evidence="13" id="KW-1133">Transmembrane helix</keyword>
<evidence type="ECO:0000313" key="15">
    <source>
        <dbReference type="Ensembl" id="ENSPNAP00000079972.1"/>
    </source>
</evidence>
<keyword evidence="2" id="KW-0963">Cytoplasm</keyword>
<dbReference type="SMART" id="SM00129">
    <property type="entry name" value="KISc"/>
    <property type="match status" value="1"/>
</dbReference>
<feature type="binding site" evidence="9">
    <location>
        <begin position="85"/>
        <end position="92"/>
    </location>
    <ligand>
        <name>ATP</name>
        <dbReference type="ChEBI" id="CHEBI:30616"/>
    </ligand>
</feature>
<reference evidence="15 16" key="1">
    <citation type="submission" date="2020-10" db="EMBL/GenBank/DDBJ databases">
        <title>Pygocentrus nattereri (red-bellied piranha) genome, fPygNat1, primary haplotype.</title>
        <authorList>
            <person name="Myers G."/>
            <person name="Meyer A."/>
            <person name="Karagic N."/>
            <person name="Pippel M."/>
            <person name="Winkler S."/>
            <person name="Tracey A."/>
            <person name="Wood J."/>
            <person name="Formenti G."/>
            <person name="Howe K."/>
            <person name="Fedrigo O."/>
            <person name="Jarvis E.D."/>
        </authorList>
    </citation>
    <scope>NUCLEOTIDE SEQUENCE [LARGE SCALE GENOMIC DNA]</scope>
</reference>
<feature type="coiled-coil region" evidence="11">
    <location>
        <begin position="690"/>
        <end position="717"/>
    </location>
</feature>
<protein>
    <recommendedName>
        <fullName evidence="10">Kinesin-like protein</fullName>
    </recommendedName>
</protein>
<proteinExistence type="inferred from homology"/>
<evidence type="ECO:0000256" key="11">
    <source>
        <dbReference type="SAM" id="Coils"/>
    </source>
</evidence>
<dbReference type="GO" id="GO:0005874">
    <property type="term" value="C:microtubule"/>
    <property type="evidence" value="ECO:0007669"/>
    <property type="project" value="UniProtKB-KW"/>
</dbReference>
<dbReference type="SUPFAM" id="SSF52540">
    <property type="entry name" value="P-loop containing nucleoside triphosphate hydrolases"/>
    <property type="match status" value="1"/>
</dbReference>
<name>A0AAR2LZ85_PYGNA</name>
<dbReference type="PANTHER" id="PTHR47968">
    <property type="entry name" value="CENTROMERE PROTEIN E"/>
    <property type="match status" value="1"/>
</dbReference>
<keyword evidence="3 10" id="KW-0493">Microtubule</keyword>
<evidence type="ECO:0000256" key="12">
    <source>
        <dbReference type="SAM" id="MobiDB-lite"/>
    </source>
</evidence>
<dbReference type="CDD" id="cd01369">
    <property type="entry name" value="KISc_KHC_KIF5"/>
    <property type="match status" value="1"/>
</dbReference>
<evidence type="ECO:0000256" key="8">
    <source>
        <dbReference type="ARBA" id="ARBA00023212"/>
    </source>
</evidence>
<dbReference type="GO" id="GO:0032991">
    <property type="term" value="C:protein-containing complex"/>
    <property type="evidence" value="ECO:0007669"/>
    <property type="project" value="UniProtKB-ARBA"/>
</dbReference>
<dbReference type="Pfam" id="PF00225">
    <property type="entry name" value="Kinesin"/>
    <property type="match status" value="1"/>
</dbReference>
<accession>A0AAR2LZ85</accession>
<dbReference type="FunFam" id="3.40.850.10:FF:000067">
    <property type="entry name" value="Kinesin-like protein"/>
    <property type="match status" value="1"/>
</dbReference>
<comment type="subcellular location">
    <subcellularLocation>
        <location evidence="1">Cytoplasm</location>
        <location evidence="1">Cytoskeleton</location>
    </subcellularLocation>
</comment>
<evidence type="ECO:0000256" key="6">
    <source>
        <dbReference type="ARBA" id="ARBA00023054"/>
    </source>
</evidence>
<evidence type="ECO:0000256" key="1">
    <source>
        <dbReference type="ARBA" id="ARBA00004245"/>
    </source>
</evidence>
<keyword evidence="16" id="KW-1185">Reference proteome</keyword>
<dbReference type="GO" id="GO:0030951">
    <property type="term" value="P:establishment or maintenance of microtubule cytoskeleton polarity"/>
    <property type="evidence" value="ECO:0007669"/>
    <property type="project" value="UniProtKB-ARBA"/>
</dbReference>
<dbReference type="InterPro" id="IPR019821">
    <property type="entry name" value="Kinesin_motor_CS"/>
</dbReference>
<evidence type="ECO:0000259" key="14">
    <source>
        <dbReference type="PROSITE" id="PS50067"/>
    </source>
</evidence>
<dbReference type="Ensembl" id="ENSPNAT00000056466.1">
    <property type="protein sequence ID" value="ENSPNAP00000079972.1"/>
    <property type="gene ID" value="ENSPNAG00000017013.2"/>
</dbReference>
<evidence type="ECO:0000256" key="9">
    <source>
        <dbReference type="PROSITE-ProRule" id="PRU00283"/>
    </source>
</evidence>
<keyword evidence="7 9" id="KW-0505">Motor protein</keyword>
<dbReference type="GO" id="GO:0008017">
    <property type="term" value="F:microtubule binding"/>
    <property type="evidence" value="ECO:0007669"/>
    <property type="project" value="InterPro"/>
</dbReference>
<keyword evidence="13" id="KW-0472">Membrane</keyword>
<reference evidence="15" key="2">
    <citation type="submission" date="2025-08" db="UniProtKB">
        <authorList>
            <consortium name="Ensembl"/>
        </authorList>
    </citation>
    <scope>IDENTIFICATION</scope>
</reference>
<evidence type="ECO:0000256" key="7">
    <source>
        <dbReference type="ARBA" id="ARBA00023175"/>
    </source>
</evidence>
<feature type="coiled-coil region" evidence="11">
    <location>
        <begin position="583"/>
        <end position="666"/>
    </location>
</feature>
<dbReference type="GO" id="GO:0048731">
    <property type="term" value="P:system development"/>
    <property type="evidence" value="ECO:0007669"/>
    <property type="project" value="UniProtKB-ARBA"/>
</dbReference>
<dbReference type="InterPro" id="IPR036961">
    <property type="entry name" value="Kinesin_motor_dom_sf"/>
</dbReference>
<feature type="transmembrane region" description="Helical" evidence="13">
    <location>
        <begin position="717"/>
        <end position="744"/>
    </location>
</feature>
<sequence length="943" mass="106922">MADPAECTIKVMCRFRPLNNSEVERGDKYIPKFQGEDTVVIAGKPYMFDRVLQSVTTQEQVYNACAQKIVKDVLDGYNGTIFAYGQTSSGKTHTMEGNLHDTDAMGIIPRIVQDIFNYIYSMDENLEFHIKVSFLFLSLSLSLSTNLSVHEDKNRVPYVKGCTERFVCSPEEVMDTIDEGKSNRHVAVTNMNEHSSRSHSIFLINVKQENTQTEQKLSGKLYLVDLAGSEKVSKTGAEGAVLDEAKNINKSLSSLGNVISALAEGSTYVPYRDSKMTRILQDSLGGNCRTTIVICCSPSSFNEAETKSTLMFGQRAKTIKNTVCVNVELTAEQWKKKYEREKEKNKVLRNTITWLENELNRWRNGETVPVEEQYDKEKANTDALVLDNVVNNDKPASTPGVPAVPGVRLTDAEREKCEAELAKLYKQLDDKDDEINQQSQLVEKLKQQMLDQEELLGSSRRDHDNLQAELTRLQLENEASKEEVKEVLQALEELAVNYDQKSQEVEDKTKEFEALSEELNQKSVRLQKLKEMTNHQKKRVTEMMSSLLKDLAEIGIAVGSNDVKQHEGSGMIDEEFTVARLYISKLKSEVKTMVKRCKQLESSQSESNKKMDENEKELAACQLRISQHEAKIKSLTEYLQNVEQKKRQLEENVDLLNEELVKISAQEKHVSACVRNMYEEAVEKQIQSHREAHQKQISSLRDELDSKEKLITELQEYVFLFLSFLLAVCALLQAFIFLFLLSLLMRSAKELQTLHNLRKLFVQDLATRVKKSAEMDSDDTGGSAAQKQKISFLENNLEQLTKVHKQLVRDNADLRCELPKLEKRLRATAERVKALESALKEAKENAARDRKRYQQEVDRIKEAVRAKNMARRGHSAQIAKPIRPGQPPVASPTHPNVVRGSGGGGLFQNSQPAAIRGGGANKQEKRFVRFKSFDVNEIKQKPV</sequence>
<dbReference type="GO" id="GO:0007292">
    <property type="term" value="P:female gamete generation"/>
    <property type="evidence" value="ECO:0007669"/>
    <property type="project" value="UniProtKB-ARBA"/>
</dbReference>
<dbReference type="Proteomes" id="UP001501920">
    <property type="component" value="Chromosome 19"/>
</dbReference>
<keyword evidence="5 9" id="KW-0067">ATP-binding</keyword>
<feature type="domain" description="Kinesin motor" evidence="14">
    <location>
        <begin position="8"/>
        <end position="319"/>
    </location>
</feature>
<reference evidence="15" key="3">
    <citation type="submission" date="2025-09" db="UniProtKB">
        <authorList>
            <consortium name="Ensembl"/>
        </authorList>
    </citation>
    <scope>IDENTIFICATION</scope>
</reference>
<keyword evidence="6 11" id="KW-0175">Coiled coil</keyword>
<dbReference type="GO" id="GO:0098957">
    <property type="term" value="P:anterograde axonal transport of mitochondrion"/>
    <property type="evidence" value="ECO:0007669"/>
    <property type="project" value="UniProtKB-ARBA"/>
</dbReference>
<feature type="region of interest" description="Disordered" evidence="12">
    <location>
        <begin position="866"/>
        <end position="922"/>
    </location>
</feature>
<dbReference type="GO" id="GO:0003777">
    <property type="term" value="F:microtubule motor activity"/>
    <property type="evidence" value="ECO:0007669"/>
    <property type="project" value="InterPro"/>
</dbReference>
<feature type="coiled-coil region" evidence="11">
    <location>
        <begin position="407"/>
        <end position="532"/>
    </location>
</feature>
<evidence type="ECO:0000256" key="10">
    <source>
        <dbReference type="RuleBase" id="RU000394"/>
    </source>
</evidence>
<dbReference type="AlphaFoldDB" id="A0AAR2LZ85"/>
<dbReference type="GO" id="GO:0048489">
    <property type="term" value="P:synaptic vesicle transport"/>
    <property type="evidence" value="ECO:0007669"/>
    <property type="project" value="UniProtKB-ARBA"/>
</dbReference>
<dbReference type="GO" id="GO:0005524">
    <property type="term" value="F:ATP binding"/>
    <property type="evidence" value="ECO:0007669"/>
    <property type="project" value="UniProtKB-UniRule"/>
</dbReference>
<keyword evidence="8" id="KW-0206">Cytoskeleton</keyword>
<evidence type="ECO:0000256" key="3">
    <source>
        <dbReference type="ARBA" id="ARBA00022701"/>
    </source>
</evidence>
<dbReference type="PROSITE" id="PS00411">
    <property type="entry name" value="KINESIN_MOTOR_1"/>
    <property type="match status" value="1"/>
</dbReference>
<keyword evidence="13" id="KW-0812">Transmembrane</keyword>
<dbReference type="PROSITE" id="PS50067">
    <property type="entry name" value="KINESIN_MOTOR_2"/>
    <property type="match status" value="1"/>
</dbReference>
<evidence type="ECO:0000256" key="13">
    <source>
        <dbReference type="SAM" id="Phobius"/>
    </source>
</evidence>
<dbReference type="Gene3D" id="3.40.850.10">
    <property type="entry name" value="Kinesin motor domain"/>
    <property type="match status" value="1"/>
</dbReference>
<evidence type="ECO:0000256" key="2">
    <source>
        <dbReference type="ARBA" id="ARBA00022490"/>
    </source>
</evidence>
<dbReference type="Gene3D" id="6.10.250.1590">
    <property type="match status" value="1"/>
</dbReference>
<evidence type="ECO:0000256" key="5">
    <source>
        <dbReference type="ARBA" id="ARBA00022840"/>
    </source>
</evidence>
<dbReference type="InterPro" id="IPR001752">
    <property type="entry name" value="Kinesin_motor_dom"/>
</dbReference>
<dbReference type="GO" id="GO:0007097">
    <property type="term" value="P:nuclear migration"/>
    <property type="evidence" value="ECO:0007669"/>
    <property type="project" value="UniProtKB-ARBA"/>
</dbReference>